<dbReference type="OrthoDB" id="1779742at2"/>
<keyword evidence="2" id="KW-0472">Membrane</keyword>
<dbReference type="PANTHER" id="PTHR18867">
    <property type="entry name" value="RAD50"/>
    <property type="match status" value="1"/>
</dbReference>
<dbReference type="RefSeq" id="WP_118875730.1">
    <property type="nucleotide sequence ID" value="NZ_QWEI01000002.1"/>
</dbReference>
<reference evidence="3 4" key="1">
    <citation type="submission" date="2018-08" db="EMBL/GenBank/DDBJ databases">
        <title>Lysinibacillus sp. YLB-03 draft genome sequence.</title>
        <authorList>
            <person name="Yu L."/>
        </authorList>
    </citation>
    <scope>NUCLEOTIDE SEQUENCE [LARGE SCALE GENOMIC DNA]</scope>
    <source>
        <strain evidence="3 4">YLB-03</strain>
    </source>
</reference>
<dbReference type="GO" id="GO:0003691">
    <property type="term" value="F:double-stranded telomeric DNA binding"/>
    <property type="evidence" value="ECO:0007669"/>
    <property type="project" value="TreeGrafter"/>
</dbReference>
<dbReference type="GO" id="GO:0007004">
    <property type="term" value="P:telomere maintenance via telomerase"/>
    <property type="evidence" value="ECO:0007669"/>
    <property type="project" value="TreeGrafter"/>
</dbReference>
<evidence type="ECO:0000256" key="2">
    <source>
        <dbReference type="SAM" id="Phobius"/>
    </source>
</evidence>
<keyword evidence="1" id="KW-0175">Coiled coil</keyword>
<feature type="transmembrane region" description="Helical" evidence="2">
    <location>
        <begin position="570"/>
        <end position="589"/>
    </location>
</feature>
<keyword evidence="4" id="KW-1185">Reference proteome</keyword>
<organism evidence="3 4">
    <name type="scientific">Ureibacillus yapensis</name>
    <dbReference type="NCBI Taxonomy" id="2304605"/>
    <lineage>
        <taxon>Bacteria</taxon>
        <taxon>Bacillati</taxon>
        <taxon>Bacillota</taxon>
        <taxon>Bacilli</taxon>
        <taxon>Bacillales</taxon>
        <taxon>Caryophanaceae</taxon>
        <taxon>Ureibacillus</taxon>
    </lineage>
</organism>
<dbReference type="GO" id="GO:0043047">
    <property type="term" value="F:single-stranded telomeric DNA binding"/>
    <property type="evidence" value="ECO:0007669"/>
    <property type="project" value="TreeGrafter"/>
</dbReference>
<keyword evidence="2" id="KW-0812">Transmembrane</keyword>
<evidence type="ECO:0000313" key="4">
    <source>
        <dbReference type="Proteomes" id="UP000265692"/>
    </source>
</evidence>
<sequence>MANNNNEVKITFKAFNQEFNSSIREMDSESKRLRQEMKLQQEQMKHTATDTEKLEAKMNGLQQVYDVQQRKTRETAQALERAKELWGEHSEEVAKVEEKLKRYQIAEQQAANAVTETQQALERAQKAHENHEQSLKQLDNLLQVTGKSLGDFSDLLGQDLTRAIQNGAASTSELDKAFKEISRSALGADTDLQKIQQTLRNLNNGSSIAEVRKDLDQLKQDANTAQDSVADLGGELSGLGGIISGVGIAGAVATALDSASLETKIDVSFNVPESSIQSIKEAIVSVEKYGVDGEEALEGVRRQWALNKDASDETNATIVEGAGAIAKSYQGIDFIELIQETNEFASALGISNEEALAMTNSLLKFGFPPEQLDILSEYGTQMKEAGFSAAEVQAIFEKGVDLKSWNVDNLNDGVKEARLQMAGFGSDINDSTQAVLDSAGVSSDQFMKWGQAVAKGGAEGSKAMSEVVTYIDQMKDGAVKNDLATLVFGTKWEDQGQNMIAVFQGVADAQDKTTQNQNALNESIDRMNEDPVVILREAVGNMIIALQPLLTVVANVVGSFASWAAKNPEIAGTIVAITSAIGILVGAFAALGPALLGVVALFGGGSGATGLLGVFSKVGPIIAGLASKILPALRVAFGALTGPIGIAITILTTAVPLIISNWEPISEFFKNLWNGIVNIFKTVGGAIVDFLKQNWQMILLVITGPIGILVKLIKDNWGAIKSTTVNVFNGVLNFLKSLWTSITATIKTFLVTIYNSVKEKFNSVKSTIGNIMNTVKDVVASGWNKAVNFLKNFNLLQIGKDLIAGLIKGIKEKAVEIYGAVKGVATNVLNTFTKIFDTHSPSKKTEQIGFWLDEGLAQGIDAKKKGEKAAKAKAEKIVKTFDSELGKLDKKYEVGNINTAVYTSELNKLKKKYKDIGGAQTDLQIKINKASEKAFNDELTRIDKLHEAGKIDDKAYVRRLKAIQTQYKHIANADVELQIKINKANEETLKDRFNADKKYYERKEKYANLSMKQELSLLKKIAQHYAKNSEERTHFEDLALDKQKQITDEKTKINEDYHKKVEDLNKQYLDGVQKLKDEEKKAFEDRQKALVNFAGLFEEVTSKDVSGQDLMQNLGSQVKTLQDWRRNLTELTSKGVDFSLIDQLREMGPQAASELAALNTLTEEELDLYVQLWREKNRLAKAQATAEMGPIKEETAQKIEELKQETSTQMAKYQNEWRKAMKEVVGSTSSELSQMPSIGASAISGLVEGMQSKKAELVTVAQEIANIVSSSLSNVSTNLKGKIGVNATTTANKQPLNEQVLNSKSNMGYSSANESAILNAIQSLAEKMNIQLQLETPVQIDGETIANKTFKYTSRLLYQNQSNKTRGSGRG</sequence>
<protein>
    <recommendedName>
        <fullName evidence="5">Phage tail tape measure protein domain-containing protein</fullName>
    </recommendedName>
</protein>
<evidence type="ECO:0000313" key="3">
    <source>
        <dbReference type="EMBL" id="RHW38699.1"/>
    </source>
</evidence>
<feature type="transmembrane region" description="Helical" evidence="2">
    <location>
        <begin position="538"/>
        <end position="558"/>
    </location>
</feature>
<accession>A0A396SR90</accession>
<proteinExistence type="predicted"/>
<dbReference type="PANTHER" id="PTHR18867:SF12">
    <property type="entry name" value="DNA REPAIR PROTEIN RAD50"/>
    <property type="match status" value="1"/>
</dbReference>
<gene>
    <name evidence="3" type="ORF">D1B33_07445</name>
</gene>
<dbReference type="GO" id="GO:0006302">
    <property type="term" value="P:double-strand break repair"/>
    <property type="evidence" value="ECO:0007669"/>
    <property type="project" value="TreeGrafter"/>
</dbReference>
<evidence type="ECO:0008006" key="5">
    <source>
        <dbReference type="Google" id="ProtNLM"/>
    </source>
</evidence>
<feature type="transmembrane region" description="Helical" evidence="2">
    <location>
        <begin position="595"/>
        <end position="615"/>
    </location>
</feature>
<feature type="transmembrane region" description="Helical" evidence="2">
    <location>
        <begin position="635"/>
        <end position="659"/>
    </location>
</feature>
<feature type="coiled-coil region" evidence="1">
    <location>
        <begin position="16"/>
        <end position="141"/>
    </location>
</feature>
<dbReference type="Gene3D" id="1.20.120.20">
    <property type="entry name" value="Apolipoprotein"/>
    <property type="match status" value="1"/>
</dbReference>
<dbReference type="EMBL" id="QWEI01000002">
    <property type="protein sequence ID" value="RHW38699.1"/>
    <property type="molecule type" value="Genomic_DNA"/>
</dbReference>
<dbReference type="SUPFAM" id="SSF57997">
    <property type="entry name" value="Tropomyosin"/>
    <property type="match status" value="1"/>
</dbReference>
<name>A0A396SR90_9BACL</name>
<dbReference type="GO" id="GO:0051880">
    <property type="term" value="F:G-quadruplex DNA binding"/>
    <property type="evidence" value="ECO:0007669"/>
    <property type="project" value="TreeGrafter"/>
</dbReference>
<comment type="caution">
    <text evidence="3">The sequence shown here is derived from an EMBL/GenBank/DDBJ whole genome shotgun (WGS) entry which is preliminary data.</text>
</comment>
<dbReference type="GO" id="GO:0000722">
    <property type="term" value="P:telomere maintenance via recombination"/>
    <property type="evidence" value="ECO:0007669"/>
    <property type="project" value="TreeGrafter"/>
</dbReference>
<evidence type="ECO:0000256" key="1">
    <source>
        <dbReference type="SAM" id="Coils"/>
    </source>
</evidence>
<dbReference type="Proteomes" id="UP000265692">
    <property type="component" value="Unassembled WGS sequence"/>
</dbReference>
<feature type="coiled-coil region" evidence="1">
    <location>
        <begin position="208"/>
        <end position="235"/>
    </location>
</feature>
<keyword evidence="2" id="KW-1133">Transmembrane helix</keyword>